<accession>A5G182</accession>
<protein>
    <recommendedName>
        <fullName evidence="1">HipA-like kinase domain-containing protein</fullName>
    </recommendedName>
</protein>
<dbReference type="InterPro" id="IPR046748">
    <property type="entry name" value="HipA_2"/>
</dbReference>
<organism evidence="2 3">
    <name type="scientific">Acidiphilium cryptum (strain JF-5)</name>
    <dbReference type="NCBI Taxonomy" id="349163"/>
    <lineage>
        <taxon>Bacteria</taxon>
        <taxon>Pseudomonadati</taxon>
        <taxon>Pseudomonadota</taxon>
        <taxon>Alphaproteobacteria</taxon>
        <taxon>Acetobacterales</taxon>
        <taxon>Acidocellaceae</taxon>
        <taxon>Acidiphilium</taxon>
    </lineage>
</organism>
<evidence type="ECO:0000313" key="2">
    <source>
        <dbReference type="EMBL" id="ABQ31614.1"/>
    </source>
</evidence>
<dbReference type="Proteomes" id="UP000000245">
    <property type="component" value="Chromosome"/>
</dbReference>
<keyword evidence="3" id="KW-1185">Reference proteome</keyword>
<reference evidence="2 3" key="1">
    <citation type="submission" date="2007-05" db="EMBL/GenBank/DDBJ databases">
        <title>Complete sequence of chromosome of Acidiphilium cryptum JF-5.</title>
        <authorList>
            <consortium name="US DOE Joint Genome Institute"/>
            <person name="Copeland A."/>
            <person name="Lucas S."/>
            <person name="Lapidus A."/>
            <person name="Barry K."/>
            <person name="Detter J.C."/>
            <person name="Glavina del Rio T."/>
            <person name="Hammon N."/>
            <person name="Israni S."/>
            <person name="Dalin E."/>
            <person name="Tice H."/>
            <person name="Pitluck S."/>
            <person name="Sims D."/>
            <person name="Brettin T."/>
            <person name="Bruce D."/>
            <person name="Han C."/>
            <person name="Schmutz J."/>
            <person name="Larimer F."/>
            <person name="Land M."/>
            <person name="Hauser L."/>
            <person name="Kyrpides N."/>
            <person name="Kim E."/>
            <person name="Magnuson T."/>
            <person name="Richardson P."/>
        </authorList>
    </citation>
    <scope>NUCLEOTIDE SEQUENCE [LARGE SCALE GENOMIC DNA]</scope>
    <source>
        <strain evidence="2 3">JF-5</strain>
    </source>
</reference>
<dbReference type="Pfam" id="PF20613">
    <property type="entry name" value="HipA_2"/>
    <property type="match status" value="1"/>
</dbReference>
<dbReference type="InterPro" id="IPR011009">
    <property type="entry name" value="Kinase-like_dom_sf"/>
</dbReference>
<proteinExistence type="predicted"/>
<dbReference type="HOGENOM" id="CLU_1025372_0_0_5"/>
<sequence>MPESGLTQVALEVGFATVLRGAKRFNDRNVSLTYRGQVQLEDGSTKNVILKDLGSKELSNELLSTVIAQLLGLPTPRVYLALVPDGVLPIVHAPQINGGGHVVFASVDVQVPNLTYQLHHLAGGMPALINEITAWQHLGQLYGFDTWTANVDRHTGNLLFDGKGEIWLIDHGYCYTGPSWQVDHLVPTGQYRNRLSEWLTQSLTDAQKHARAVEVDQFATQIAELNVAEVIARSRIRALLQQSDVDALEAFLAQRVVAMPRQAKNALGVLV</sequence>
<name>A5G182_ACICJ</name>
<dbReference type="SUPFAM" id="SSF56112">
    <property type="entry name" value="Protein kinase-like (PK-like)"/>
    <property type="match status" value="1"/>
</dbReference>
<evidence type="ECO:0000259" key="1">
    <source>
        <dbReference type="Pfam" id="PF20613"/>
    </source>
</evidence>
<dbReference type="STRING" id="349163.Acry_2420"/>
<feature type="domain" description="HipA-like kinase" evidence="1">
    <location>
        <begin position="41"/>
        <end position="180"/>
    </location>
</feature>
<gene>
    <name evidence="2" type="ordered locus">Acry_2420</name>
</gene>
<dbReference type="KEGG" id="acr:Acry_2420"/>
<dbReference type="AlphaFoldDB" id="A5G182"/>
<dbReference type="eggNOG" id="ENOG50314VK">
    <property type="taxonomic scope" value="Bacteria"/>
</dbReference>
<dbReference type="EMBL" id="CP000697">
    <property type="protein sequence ID" value="ABQ31614.1"/>
    <property type="molecule type" value="Genomic_DNA"/>
</dbReference>
<dbReference type="RefSeq" id="WP_012040045.1">
    <property type="nucleotide sequence ID" value="NC_009484.1"/>
</dbReference>
<evidence type="ECO:0000313" key="3">
    <source>
        <dbReference type="Proteomes" id="UP000000245"/>
    </source>
</evidence>